<dbReference type="InterPro" id="IPR004045">
    <property type="entry name" value="Glutathione_S-Trfase_N"/>
</dbReference>
<dbReference type="AlphaFoldDB" id="A0A835B4C0"/>
<dbReference type="PROSITE" id="PS50405">
    <property type="entry name" value="GST_CTER"/>
    <property type="match status" value="1"/>
</dbReference>
<keyword evidence="3" id="KW-0808">Transferase</keyword>
<dbReference type="Pfam" id="PF00043">
    <property type="entry name" value="GST_C"/>
    <property type="match status" value="1"/>
</dbReference>
<dbReference type="GO" id="GO:0006749">
    <property type="term" value="P:glutathione metabolic process"/>
    <property type="evidence" value="ECO:0007669"/>
    <property type="project" value="TreeGrafter"/>
</dbReference>
<dbReference type="InterPro" id="IPR036282">
    <property type="entry name" value="Glutathione-S-Trfase_C_sf"/>
</dbReference>
<comment type="caution">
    <text evidence="7">The sequence shown here is derived from an EMBL/GenBank/DDBJ whole genome shotgun (WGS) entry which is preliminary data.</text>
</comment>
<dbReference type="FunFam" id="3.40.30.10:FF:000016">
    <property type="entry name" value="Glutathione S-transferase F2"/>
    <property type="match status" value="1"/>
</dbReference>
<organism evidence="7 8">
    <name type="scientific">Digitaria exilis</name>
    <dbReference type="NCBI Taxonomy" id="1010633"/>
    <lineage>
        <taxon>Eukaryota</taxon>
        <taxon>Viridiplantae</taxon>
        <taxon>Streptophyta</taxon>
        <taxon>Embryophyta</taxon>
        <taxon>Tracheophyta</taxon>
        <taxon>Spermatophyta</taxon>
        <taxon>Magnoliopsida</taxon>
        <taxon>Liliopsida</taxon>
        <taxon>Poales</taxon>
        <taxon>Poaceae</taxon>
        <taxon>PACMAD clade</taxon>
        <taxon>Panicoideae</taxon>
        <taxon>Panicodae</taxon>
        <taxon>Paniceae</taxon>
        <taxon>Anthephorinae</taxon>
        <taxon>Digitaria</taxon>
    </lineage>
</organism>
<evidence type="ECO:0000259" key="6">
    <source>
        <dbReference type="PROSITE" id="PS50405"/>
    </source>
</evidence>
<dbReference type="Gene3D" id="3.40.30.10">
    <property type="entry name" value="Glutaredoxin"/>
    <property type="match status" value="1"/>
</dbReference>
<evidence type="ECO:0000313" key="8">
    <source>
        <dbReference type="Proteomes" id="UP000636709"/>
    </source>
</evidence>
<keyword evidence="8" id="KW-1185">Reference proteome</keyword>
<proteinExistence type="inferred from homology"/>
<dbReference type="InterPro" id="IPR034347">
    <property type="entry name" value="GST_Phi_C"/>
</dbReference>
<name>A0A835B4C0_9POAL</name>
<dbReference type="SFLD" id="SFLDS00019">
    <property type="entry name" value="Glutathione_Transferase_(cytos"/>
    <property type="match status" value="1"/>
</dbReference>
<dbReference type="PANTHER" id="PTHR43900">
    <property type="entry name" value="GLUTATHIONE S-TRANSFERASE RHO"/>
    <property type="match status" value="1"/>
</dbReference>
<dbReference type="CDD" id="cd03187">
    <property type="entry name" value="GST_C_Phi"/>
    <property type="match status" value="1"/>
</dbReference>
<evidence type="ECO:0000259" key="5">
    <source>
        <dbReference type="PROSITE" id="PS50404"/>
    </source>
</evidence>
<dbReference type="GO" id="GO:0009635">
    <property type="term" value="P:response to herbicide"/>
    <property type="evidence" value="ECO:0007669"/>
    <property type="project" value="UniProtKB-ARBA"/>
</dbReference>
<sequence>MAPMKLYGWVVSPWMGRVRVCLEEAGAEYEIVPMSRCGGDHRRPEHLARNPFGEIPVLEDGDVTLYQSRAIARYVLRKYKPELLKEGDLEGSAMVDMWMEVEAHHVEPTLWPIIRHCIIGPYVGRPRDQAVVDECLGKLRAVLPVYEARLSVSKYLAGDDVTTADLCHFGFMRYFMASEYAGIVDAYPHVKAWWDTLLARPSVKKVIAGMPPDFGYASGNIP</sequence>
<comment type="catalytic activity">
    <reaction evidence="4">
        <text>RX + glutathione = an S-substituted glutathione + a halide anion + H(+)</text>
        <dbReference type="Rhea" id="RHEA:16437"/>
        <dbReference type="ChEBI" id="CHEBI:15378"/>
        <dbReference type="ChEBI" id="CHEBI:16042"/>
        <dbReference type="ChEBI" id="CHEBI:17792"/>
        <dbReference type="ChEBI" id="CHEBI:57925"/>
        <dbReference type="ChEBI" id="CHEBI:90779"/>
        <dbReference type="EC" id="2.5.1.18"/>
    </reaction>
</comment>
<dbReference type="GO" id="GO:0004364">
    <property type="term" value="F:glutathione transferase activity"/>
    <property type="evidence" value="ECO:0007669"/>
    <property type="project" value="UniProtKB-EC"/>
</dbReference>
<dbReference type="PANTHER" id="PTHR43900:SF89">
    <property type="entry name" value="GLUTATHIONE TRANSFERASE"/>
    <property type="match status" value="1"/>
</dbReference>
<gene>
    <name evidence="7" type="ORF">HU200_046984</name>
</gene>
<dbReference type="SUPFAM" id="SSF47616">
    <property type="entry name" value="GST C-terminal domain-like"/>
    <property type="match status" value="1"/>
</dbReference>
<protein>
    <recommendedName>
        <fullName evidence="2">glutathione transferase</fullName>
        <ecNumber evidence="2">2.5.1.18</ecNumber>
    </recommendedName>
</protein>
<evidence type="ECO:0000256" key="1">
    <source>
        <dbReference type="ARBA" id="ARBA00010128"/>
    </source>
</evidence>
<evidence type="ECO:0000256" key="3">
    <source>
        <dbReference type="ARBA" id="ARBA00022679"/>
    </source>
</evidence>
<dbReference type="InterPro" id="IPR036249">
    <property type="entry name" value="Thioredoxin-like_sf"/>
</dbReference>
<dbReference type="Gene3D" id="1.20.1050.10">
    <property type="match status" value="1"/>
</dbReference>
<feature type="domain" description="GST N-terminal" evidence="5">
    <location>
        <begin position="2"/>
        <end position="83"/>
    </location>
</feature>
<dbReference type="InterPro" id="IPR004046">
    <property type="entry name" value="GST_C"/>
</dbReference>
<dbReference type="SUPFAM" id="SSF52833">
    <property type="entry name" value="Thioredoxin-like"/>
    <property type="match status" value="1"/>
</dbReference>
<evidence type="ECO:0000256" key="2">
    <source>
        <dbReference type="ARBA" id="ARBA00012452"/>
    </source>
</evidence>
<dbReference type="GO" id="GO:0043295">
    <property type="term" value="F:glutathione binding"/>
    <property type="evidence" value="ECO:0007669"/>
    <property type="project" value="TreeGrafter"/>
</dbReference>
<dbReference type="CDD" id="cd03053">
    <property type="entry name" value="GST_N_Phi"/>
    <property type="match status" value="1"/>
</dbReference>
<dbReference type="Proteomes" id="UP000636709">
    <property type="component" value="Unassembled WGS sequence"/>
</dbReference>
<dbReference type="GO" id="GO:0005737">
    <property type="term" value="C:cytoplasm"/>
    <property type="evidence" value="ECO:0007669"/>
    <property type="project" value="TreeGrafter"/>
</dbReference>
<dbReference type="InterPro" id="IPR040079">
    <property type="entry name" value="Glutathione_S-Trfase"/>
</dbReference>
<dbReference type="InterPro" id="IPR010987">
    <property type="entry name" value="Glutathione-S-Trfase_C-like"/>
</dbReference>
<comment type="similarity">
    <text evidence="1">Belongs to the GST superfamily. Phi family.</text>
</comment>
<dbReference type="Pfam" id="PF02798">
    <property type="entry name" value="GST_N"/>
    <property type="match status" value="1"/>
</dbReference>
<evidence type="ECO:0000313" key="7">
    <source>
        <dbReference type="EMBL" id="KAF8676434.1"/>
    </source>
</evidence>
<dbReference type="Gramene" id="Dexi5A01G0015840.1">
    <property type="protein sequence ID" value="Dexi5A01G0015840.1:cds"/>
    <property type="gene ID" value="Dexi5A01G0015840"/>
</dbReference>
<dbReference type="EC" id="2.5.1.18" evidence="2"/>
<accession>A0A835B4C0</accession>
<dbReference type="FunFam" id="1.20.1050.10:FF:000004">
    <property type="entry name" value="Glutathione S-transferase F2"/>
    <property type="match status" value="1"/>
</dbReference>
<dbReference type="SFLD" id="SFLDG01154">
    <property type="entry name" value="Main.5:_Phi-like"/>
    <property type="match status" value="1"/>
</dbReference>
<feature type="domain" description="GST C-terminal" evidence="6">
    <location>
        <begin position="88"/>
        <end position="214"/>
    </location>
</feature>
<reference evidence="7" key="1">
    <citation type="submission" date="2020-07" db="EMBL/GenBank/DDBJ databases">
        <title>Genome sequence and genetic diversity analysis of an under-domesticated orphan crop, white fonio (Digitaria exilis).</title>
        <authorList>
            <person name="Bennetzen J.L."/>
            <person name="Chen S."/>
            <person name="Ma X."/>
            <person name="Wang X."/>
            <person name="Yssel A.E.J."/>
            <person name="Chaluvadi S.R."/>
            <person name="Johnson M."/>
            <person name="Gangashetty P."/>
            <person name="Hamidou F."/>
            <person name="Sanogo M.D."/>
            <person name="Zwaenepoel A."/>
            <person name="Wallace J."/>
            <person name="Van De Peer Y."/>
            <person name="Van Deynze A."/>
        </authorList>
    </citation>
    <scope>NUCLEOTIDE SEQUENCE</scope>
    <source>
        <tissue evidence="7">Leaves</tissue>
    </source>
</reference>
<dbReference type="PROSITE" id="PS50404">
    <property type="entry name" value="GST_NTER"/>
    <property type="match status" value="1"/>
</dbReference>
<dbReference type="SFLD" id="SFLDG00358">
    <property type="entry name" value="Main_(cytGST)"/>
    <property type="match status" value="1"/>
</dbReference>
<evidence type="ECO:0000256" key="4">
    <source>
        <dbReference type="ARBA" id="ARBA00047960"/>
    </source>
</evidence>
<dbReference type="OrthoDB" id="422574at2759"/>
<dbReference type="EMBL" id="JACEFO010002165">
    <property type="protein sequence ID" value="KAF8676434.1"/>
    <property type="molecule type" value="Genomic_DNA"/>
</dbReference>